<evidence type="ECO:0000256" key="1">
    <source>
        <dbReference type="ARBA" id="ARBA00022679"/>
    </source>
</evidence>
<dbReference type="SUPFAM" id="SSF89796">
    <property type="entry name" value="CoA-transferase family III (CaiB/BaiF)"/>
    <property type="match status" value="1"/>
</dbReference>
<evidence type="ECO:0008006" key="4">
    <source>
        <dbReference type="Google" id="ProtNLM"/>
    </source>
</evidence>
<organism evidence="2 3">
    <name type="scientific">Bradyrhizobium japonicum</name>
    <dbReference type="NCBI Taxonomy" id="375"/>
    <lineage>
        <taxon>Bacteria</taxon>
        <taxon>Pseudomonadati</taxon>
        <taxon>Pseudomonadota</taxon>
        <taxon>Alphaproteobacteria</taxon>
        <taxon>Hyphomicrobiales</taxon>
        <taxon>Nitrobacteraceae</taxon>
        <taxon>Bradyrhizobium</taxon>
    </lineage>
</organism>
<dbReference type="Gene3D" id="3.30.1540.10">
    <property type="entry name" value="formyl-coa transferase, domain 3"/>
    <property type="match status" value="1"/>
</dbReference>
<evidence type="ECO:0000313" key="2">
    <source>
        <dbReference type="EMBL" id="KGT75573.1"/>
    </source>
</evidence>
<gene>
    <name evidence="2" type="ORF">MA20_32575</name>
</gene>
<dbReference type="Gene3D" id="3.40.50.10540">
    <property type="entry name" value="Crotonobetainyl-coa:carnitine coa-transferase, domain 1"/>
    <property type="match status" value="1"/>
</dbReference>
<dbReference type="EMBL" id="JRPN01000025">
    <property type="protein sequence ID" value="KGT75573.1"/>
    <property type="molecule type" value="Genomic_DNA"/>
</dbReference>
<comment type="caution">
    <text evidence="2">The sequence shown here is derived from an EMBL/GenBank/DDBJ whole genome shotgun (WGS) entry which is preliminary data.</text>
</comment>
<evidence type="ECO:0000313" key="3">
    <source>
        <dbReference type="Proteomes" id="UP000030377"/>
    </source>
</evidence>
<dbReference type="Proteomes" id="UP000030377">
    <property type="component" value="Unassembled WGS sequence"/>
</dbReference>
<dbReference type="Pfam" id="PF02515">
    <property type="entry name" value="CoA_transf_3"/>
    <property type="match status" value="1"/>
</dbReference>
<dbReference type="AlphaFoldDB" id="A0A0A3YPH9"/>
<dbReference type="InterPro" id="IPR003673">
    <property type="entry name" value="CoA-Trfase_fam_III"/>
</dbReference>
<sequence>MLRGVRVLDLSRFLSGPQATLFLAGMGAEVIKIDEPRGGDPTFTAPPYFGPHGVALDRRSSEDLGIAYLKRARGKKSISLDLKSAEGREVFFKLVREADVLVENFKVGVTARLNIEYETLRATNPRLIYCSITGYGSTGPERHRKAFDLMVQAATGMMSITGDPAGQPSKTGASLSDGIAGTFALAGILGALYQRHDTGLGQFIDVSMADCLLSLIFDEPFDCYGDLGLAHRQGNRIARFSPFNTYRAADGAVAIGAGTGADWTRLLKTMQREDLLGVPEFMDPGWRIENNARVDAVVGQWAACLPVDEIIRLLDEADITCGPIRTIEDVVAWDQLRVRGMLKPVRNPHVPGAEGPLAAGFPLKFSEADATHDPRAPLPREHNAEIYEGLLKLSREQLAGLTRAGIV</sequence>
<accession>A0A0A3YPH9</accession>
<dbReference type="InterPro" id="IPR050483">
    <property type="entry name" value="CoA-transferase_III_domain"/>
</dbReference>
<dbReference type="InterPro" id="IPR044855">
    <property type="entry name" value="CoA-Trfase_III_dom3_sf"/>
</dbReference>
<dbReference type="GO" id="GO:0008410">
    <property type="term" value="F:CoA-transferase activity"/>
    <property type="evidence" value="ECO:0007669"/>
    <property type="project" value="TreeGrafter"/>
</dbReference>
<proteinExistence type="predicted"/>
<reference evidence="2 3" key="1">
    <citation type="submission" date="2014-09" db="EMBL/GenBank/DDBJ databases">
        <title>Draft genome of Bradyrhizobium japonicum Is-34.</title>
        <authorList>
            <person name="Tsurumaru H."/>
            <person name="Yamakawa T."/>
            <person name="Hashimoto S."/>
            <person name="Okizaki K."/>
            <person name="Kanesaki Y."/>
            <person name="Yoshikawa H."/>
            <person name="Yajima S."/>
        </authorList>
    </citation>
    <scope>NUCLEOTIDE SEQUENCE [LARGE SCALE GENOMIC DNA]</scope>
    <source>
        <strain evidence="2 3">Is-34</strain>
    </source>
</reference>
<dbReference type="InterPro" id="IPR023606">
    <property type="entry name" value="CoA-Trfase_III_dom_1_sf"/>
</dbReference>
<name>A0A0A3YPH9_BRAJP</name>
<keyword evidence="1" id="KW-0808">Transferase</keyword>
<dbReference type="PANTHER" id="PTHR48207">
    <property type="entry name" value="SUCCINATE--HYDROXYMETHYLGLUTARATE COA-TRANSFERASE"/>
    <property type="match status" value="1"/>
</dbReference>
<protein>
    <recommendedName>
        <fullName evidence="4">CoA transferase</fullName>
    </recommendedName>
</protein>
<dbReference type="PANTHER" id="PTHR48207:SF3">
    <property type="entry name" value="SUCCINATE--HYDROXYMETHYLGLUTARATE COA-TRANSFERASE"/>
    <property type="match status" value="1"/>
</dbReference>